<organism evidence="12 13">
    <name type="scientific">Rhododendron simsii</name>
    <name type="common">Sims's rhododendron</name>
    <dbReference type="NCBI Taxonomy" id="118357"/>
    <lineage>
        <taxon>Eukaryota</taxon>
        <taxon>Viridiplantae</taxon>
        <taxon>Streptophyta</taxon>
        <taxon>Embryophyta</taxon>
        <taxon>Tracheophyta</taxon>
        <taxon>Spermatophyta</taxon>
        <taxon>Magnoliopsida</taxon>
        <taxon>eudicotyledons</taxon>
        <taxon>Gunneridae</taxon>
        <taxon>Pentapetalae</taxon>
        <taxon>asterids</taxon>
        <taxon>Ericales</taxon>
        <taxon>Ericaceae</taxon>
        <taxon>Ericoideae</taxon>
        <taxon>Rhodoreae</taxon>
        <taxon>Rhododendron</taxon>
    </lineage>
</organism>
<evidence type="ECO:0000256" key="3">
    <source>
        <dbReference type="ARBA" id="ARBA00022617"/>
    </source>
</evidence>
<evidence type="ECO:0000313" key="12">
    <source>
        <dbReference type="EMBL" id="KAF7141423.1"/>
    </source>
</evidence>
<evidence type="ECO:0000256" key="4">
    <source>
        <dbReference type="ARBA" id="ARBA00022723"/>
    </source>
</evidence>
<dbReference type="GO" id="GO:0016020">
    <property type="term" value="C:membrane"/>
    <property type="evidence" value="ECO:0007669"/>
    <property type="project" value="UniProtKB-SubCell"/>
</dbReference>
<evidence type="ECO:0000256" key="6">
    <source>
        <dbReference type="ARBA" id="ARBA00023004"/>
    </source>
</evidence>
<dbReference type="Gene3D" id="1.10.630.10">
    <property type="entry name" value="Cytochrome P450"/>
    <property type="match status" value="1"/>
</dbReference>
<dbReference type="EMBL" id="WJXA01000006">
    <property type="protein sequence ID" value="KAF7141423.1"/>
    <property type="molecule type" value="Genomic_DNA"/>
</dbReference>
<feature type="signal peptide" evidence="11">
    <location>
        <begin position="1"/>
        <end position="19"/>
    </location>
</feature>
<keyword evidence="6 9" id="KW-0408">Iron</keyword>
<keyword evidence="5 10" id="KW-0560">Oxidoreductase</keyword>
<keyword evidence="7 10" id="KW-0503">Monooxygenase</keyword>
<dbReference type="OrthoDB" id="1055148at2759"/>
<evidence type="ECO:0000256" key="7">
    <source>
        <dbReference type="ARBA" id="ARBA00023033"/>
    </source>
</evidence>
<keyword evidence="8" id="KW-0472">Membrane</keyword>
<dbReference type="PRINTS" id="PR00463">
    <property type="entry name" value="EP450I"/>
</dbReference>
<dbReference type="Pfam" id="PF00067">
    <property type="entry name" value="p450"/>
    <property type="match status" value="1"/>
</dbReference>
<keyword evidence="3 9" id="KW-0349">Heme</keyword>
<evidence type="ECO:0000256" key="9">
    <source>
        <dbReference type="PIRSR" id="PIRSR602401-1"/>
    </source>
</evidence>
<dbReference type="FunFam" id="1.10.630.10:FF:000023">
    <property type="entry name" value="Cytochrome P450 family protein"/>
    <property type="match status" value="1"/>
</dbReference>
<feature type="chain" id="PRO_5032507935" description="Cytochrome P450" evidence="11">
    <location>
        <begin position="20"/>
        <end position="516"/>
    </location>
</feature>
<keyword evidence="13" id="KW-1185">Reference proteome</keyword>
<dbReference type="PANTHER" id="PTHR47947">
    <property type="entry name" value="CYTOCHROME P450 82C3-RELATED"/>
    <property type="match status" value="1"/>
</dbReference>
<gene>
    <name evidence="12" type="ORF">RHSIM_Rhsim06G0058500</name>
</gene>
<dbReference type="AlphaFoldDB" id="A0A834GT52"/>
<dbReference type="InterPro" id="IPR050651">
    <property type="entry name" value="Plant_Cytochrome_P450_Monoox"/>
</dbReference>
<evidence type="ECO:0000256" key="5">
    <source>
        <dbReference type="ARBA" id="ARBA00023002"/>
    </source>
</evidence>
<dbReference type="PANTHER" id="PTHR47947:SF3">
    <property type="entry name" value="CYTOCHROME P450 81D1-LIKE"/>
    <property type="match status" value="1"/>
</dbReference>
<dbReference type="GO" id="GO:0016705">
    <property type="term" value="F:oxidoreductase activity, acting on paired donors, with incorporation or reduction of molecular oxygen"/>
    <property type="evidence" value="ECO:0007669"/>
    <property type="project" value="InterPro"/>
</dbReference>
<comment type="cofactor">
    <cofactor evidence="9">
        <name>heme</name>
        <dbReference type="ChEBI" id="CHEBI:30413"/>
    </cofactor>
</comment>
<evidence type="ECO:0000256" key="11">
    <source>
        <dbReference type="SAM" id="SignalP"/>
    </source>
</evidence>
<comment type="similarity">
    <text evidence="2 10">Belongs to the cytochrome P450 family.</text>
</comment>
<name>A0A834GT52_RHOSS</name>
<keyword evidence="4 9" id="KW-0479">Metal-binding</keyword>
<dbReference type="InterPro" id="IPR001128">
    <property type="entry name" value="Cyt_P450"/>
</dbReference>
<proteinExistence type="inferred from homology"/>
<protein>
    <recommendedName>
        <fullName evidence="14">Cytochrome P450</fullName>
    </recommendedName>
</protein>
<evidence type="ECO:0000313" key="13">
    <source>
        <dbReference type="Proteomes" id="UP000626092"/>
    </source>
</evidence>
<sequence>MEATLFIYFSLFLSFCILAEHILHKLRNHPPTPFPALPLIGHLHLLKKPIHRTLSNLSARYGPVLLLRFGFRRILVITSQSAAEECFTKHDIVFANRPRLLSGKHLGYNYTSILWAPYGDHWRNVRRIASLEILSSHRLQMLSHIRLDEAQTLVRRLFRISTANPEQAADVEMKSAFFEFVFNVMMRMIAGKRYYGDEVGNSAEAKMFREIVAESLRLAAEKNLGDFLPFVQWFGSSGIEKRYVQLHHKRDKFMQDLIYQQRDQVGSDESCFGEKKRTMIEILLSLHDAEPEYYTDENIKSLMLVLIQAGTDTSAGTMEWAMSNLLNNPDALKQAQTEIDTHVGADRLIDESDLAKLPYLRCIINETLRMHPPTPLLLPHESSAECTIGGFKIPRGTMLLVNLWAIQNDPKVWVEPSKFRPERFERLQGSRDGFNFMPFGSGRRGCPGEGLGLRMVGLVLGTLIQCFDWERVGEGPIDLTEGTGITAPKAQPLMAKCRPRSKMKILLSHVGASHVP</sequence>
<dbReference type="GO" id="GO:0005506">
    <property type="term" value="F:iron ion binding"/>
    <property type="evidence" value="ECO:0007669"/>
    <property type="project" value="InterPro"/>
</dbReference>
<keyword evidence="11" id="KW-0732">Signal</keyword>
<dbReference type="CDD" id="cd20653">
    <property type="entry name" value="CYP81"/>
    <property type="match status" value="1"/>
</dbReference>
<feature type="binding site" description="axial binding residue" evidence="9">
    <location>
        <position position="446"/>
    </location>
    <ligand>
        <name>heme</name>
        <dbReference type="ChEBI" id="CHEBI:30413"/>
    </ligand>
    <ligandPart>
        <name>Fe</name>
        <dbReference type="ChEBI" id="CHEBI:18248"/>
    </ligandPart>
</feature>
<comment type="caution">
    <text evidence="12">The sequence shown here is derived from an EMBL/GenBank/DDBJ whole genome shotgun (WGS) entry which is preliminary data.</text>
</comment>
<evidence type="ECO:0008006" key="14">
    <source>
        <dbReference type="Google" id="ProtNLM"/>
    </source>
</evidence>
<dbReference type="SUPFAM" id="SSF48264">
    <property type="entry name" value="Cytochrome P450"/>
    <property type="match status" value="1"/>
</dbReference>
<dbReference type="PRINTS" id="PR00385">
    <property type="entry name" value="P450"/>
</dbReference>
<dbReference type="InterPro" id="IPR017972">
    <property type="entry name" value="Cyt_P450_CS"/>
</dbReference>
<evidence type="ECO:0000256" key="2">
    <source>
        <dbReference type="ARBA" id="ARBA00010617"/>
    </source>
</evidence>
<reference evidence="12" key="1">
    <citation type="submission" date="2019-11" db="EMBL/GenBank/DDBJ databases">
        <authorList>
            <person name="Liu Y."/>
            <person name="Hou J."/>
            <person name="Li T.-Q."/>
            <person name="Guan C.-H."/>
            <person name="Wu X."/>
            <person name="Wu H.-Z."/>
            <person name="Ling F."/>
            <person name="Zhang R."/>
            <person name="Shi X.-G."/>
            <person name="Ren J.-P."/>
            <person name="Chen E.-F."/>
            <person name="Sun J.-M."/>
        </authorList>
    </citation>
    <scope>NUCLEOTIDE SEQUENCE</scope>
    <source>
        <strain evidence="12">Adult_tree_wgs_1</strain>
        <tissue evidence="12">Leaves</tissue>
    </source>
</reference>
<dbReference type="Proteomes" id="UP000626092">
    <property type="component" value="Unassembled WGS sequence"/>
</dbReference>
<dbReference type="GO" id="GO:0020037">
    <property type="term" value="F:heme binding"/>
    <property type="evidence" value="ECO:0007669"/>
    <property type="project" value="InterPro"/>
</dbReference>
<evidence type="ECO:0000256" key="10">
    <source>
        <dbReference type="RuleBase" id="RU000461"/>
    </source>
</evidence>
<evidence type="ECO:0000256" key="1">
    <source>
        <dbReference type="ARBA" id="ARBA00004370"/>
    </source>
</evidence>
<accession>A0A834GT52</accession>
<evidence type="ECO:0000256" key="8">
    <source>
        <dbReference type="ARBA" id="ARBA00023136"/>
    </source>
</evidence>
<dbReference type="InterPro" id="IPR036396">
    <property type="entry name" value="Cyt_P450_sf"/>
</dbReference>
<dbReference type="PROSITE" id="PS00086">
    <property type="entry name" value="CYTOCHROME_P450"/>
    <property type="match status" value="1"/>
</dbReference>
<comment type="subcellular location">
    <subcellularLocation>
        <location evidence="1">Membrane</location>
    </subcellularLocation>
</comment>
<dbReference type="GO" id="GO:0004497">
    <property type="term" value="F:monooxygenase activity"/>
    <property type="evidence" value="ECO:0007669"/>
    <property type="project" value="UniProtKB-KW"/>
</dbReference>
<dbReference type="InterPro" id="IPR002401">
    <property type="entry name" value="Cyt_P450_E_grp-I"/>
</dbReference>